<proteinExistence type="predicted"/>
<dbReference type="AlphaFoldDB" id="A0A401LBQ4"/>
<dbReference type="EMBL" id="BHVZ01000001">
    <property type="protein sequence ID" value="GCB28904.1"/>
    <property type="molecule type" value="Genomic_DNA"/>
</dbReference>
<evidence type="ECO:0000313" key="2">
    <source>
        <dbReference type="EMBL" id="GCB28904.1"/>
    </source>
</evidence>
<dbReference type="Pfam" id="PF12146">
    <property type="entry name" value="Hydrolase_4"/>
    <property type="match status" value="1"/>
</dbReference>
<dbReference type="PANTHER" id="PTHR12277">
    <property type="entry name" value="ALPHA/BETA HYDROLASE DOMAIN-CONTAINING PROTEIN"/>
    <property type="match status" value="1"/>
</dbReference>
<gene>
    <name evidence="2" type="ORF">KGMB03357_05650</name>
</gene>
<comment type="caution">
    <text evidence="2">The sequence shown here is derived from an EMBL/GenBank/DDBJ whole genome shotgun (WGS) entry which is preliminary data.</text>
</comment>
<dbReference type="InterPro" id="IPR022742">
    <property type="entry name" value="Hydrolase_4"/>
</dbReference>
<dbReference type="InterPro" id="IPR029058">
    <property type="entry name" value="AB_hydrolase_fold"/>
</dbReference>
<dbReference type="OrthoDB" id="53505at2"/>
<dbReference type="Proteomes" id="UP000287361">
    <property type="component" value="Unassembled WGS sequence"/>
</dbReference>
<evidence type="ECO:0000259" key="1">
    <source>
        <dbReference type="Pfam" id="PF12146"/>
    </source>
</evidence>
<reference evidence="2 3" key="1">
    <citation type="submission" date="2018-10" db="EMBL/GenBank/DDBJ databases">
        <title>Draft Genome Sequence of Anaerotignum sp. KCTC 15736.</title>
        <authorList>
            <person name="Choi S.H."/>
            <person name="Kim J.S."/>
            <person name="Kang S.W."/>
            <person name="Lee J.S."/>
            <person name="Park S.H."/>
        </authorList>
    </citation>
    <scope>NUCLEOTIDE SEQUENCE [LARGE SCALE GENOMIC DNA]</scope>
    <source>
        <strain evidence="2 3">KCTC 15736</strain>
    </source>
</reference>
<organism evidence="2 3">
    <name type="scientific">Anaerotignum faecicola</name>
    <dbReference type="NCBI Taxonomy" id="2358141"/>
    <lineage>
        <taxon>Bacteria</taxon>
        <taxon>Bacillati</taxon>
        <taxon>Bacillota</taxon>
        <taxon>Clostridia</taxon>
        <taxon>Lachnospirales</taxon>
        <taxon>Anaerotignaceae</taxon>
        <taxon>Anaerotignum</taxon>
    </lineage>
</organism>
<keyword evidence="3" id="KW-1185">Reference proteome</keyword>
<dbReference type="SUPFAM" id="SSF53474">
    <property type="entry name" value="alpha/beta-Hydrolases"/>
    <property type="match status" value="1"/>
</dbReference>
<feature type="domain" description="Serine aminopeptidase S33" evidence="1">
    <location>
        <begin position="46"/>
        <end position="147"/>
    </location>
</feature>
<evidence type="ECO:0000313" key="3">
    <source>
        <dbReference type="Proteomes" id="UP000287361"/>
    </source>
</evidence>
<dbReference type="PANTHER" id="PTHR12277:SF79">
    <property type="entry name" value="XAA-PRO DIPEPTIDYL-PEPTIDASE-RELATED"/>
    <property type="match status" value="1"/>
</dbReference>
<accession>A0A401LBQ4</accession>
<dbReference type="Gene3D" id="3.40.50.1820">
    <property type="entry name" value="alpha/beta hydrolase"/>
    <property type="match status" value="1"/>
</dbReference>
<name>A0A401LBQ4_9FIRM</name>
<sequence length="275" mass="30268">MDLKYLTKEGSWEKNPPDLQAEVLQGKRGRLLVTIYRAGGAGLHPTVLLSHGFPGIEKNFDLAQALRRIGFHVVLYHYSGSWGSDGAYAYAHNLEDADTLLEFIETNTTYGFDKERLFVAGHSVGGFVTAQLLAAHPELKAAVLLAPCDLGGVMGFADDTEPKRLLMDIFEGGPIWLNGTSPAALYEEVFANQASYRIGALLKRFGKRPVYCLGAVQDECCPPAAHCLPWVEELKKMGGNVVYEALDTDHSFSDTRLQMIEKTAKFLAEQAQKTE</sequence>
<protein>
    <recommendedName>
        <fullName evidence="1">Serine aminopeptidase S33 domain-containing protein</fullName>
    </recommendedName>
</protein>